<evidence type="ECO:0000313" key="3">
    <source>
        <dbReference type="Proteomes" id="UP000184485"/>
    </source>
</evidence>
<organism evidence="2 3">
    <name type="scientific">Kaistia soli DSM 19436</name>
    <dbReference type="NCBI Taxonomy" id="1122133"/>
    <lineage>
        <taxon>Bacteria</taxon>
        <taxon>Pseudomonadati</taxon>
        <taxon>Pseudomonadota</taxon>
        <taxon>Alphaproteobacteria</taxon>
        <taxon>Hyphomicrobiales</taxon>
        <taxon>Kaistiaceae</taxon>
        <taxon>Kaistia</taxon>
    </lineage>
</organism>
<keyword evidence="3" id="KW-1185">Reference proteome</keyword>
<dbReference type="InterPro" id="IPR027417">
    <property type="entry name" value="P-loop_NTPase"/>
</dbReference>
<dbReference type="Pfam" id="PF13166">
    <property type="entry name" value="AAA_13"/>
    <property type="match status" value="1"/>
</dbReference>
<proteinExistence type="predicted"/>
<gene>
    <name evidence="2" type="ORF">SAMN02745157_4024</name>
</gene>
<accession>A0A1M5IWL9</accession>
<evidence type="ECO:0000313" key="2">
    <source>
        <dbReference type="EMBL" id="SHG32727.1"/>
    </source>
</evidence>
<dbReference type="EMBL" id="FQUP01000004">
    <property type="protein sequence ID" value="SHG32727.1"/>
    <property type="molecule type" value="Genomic_DNA"/>
</dbReference>
<dbReference type="AlphaFoldDB" id="A0A1M5IWL9"/>
<evidence type="ECO:0000259" key="1">
    <source>
        <dbReference type="Pfam" id="PF13166"/>
    </source>
</evidence>
<name>A0A1M5IWL9_9HYPH</name>
<dbReference type="Proteomes" id="UP000184485">
    <property type="component" value="Unassembled WGS sequence"/>
</dbReference>
<dbReference type="Gene3D" id="3.40.50.300">
    <property type="entry name" value="P-loop containing nucleotide triphosphate hydrolases"/>
    <property type="match status" value="1"/>
</dbReference>
<dbReference type="RefSeq" id="WP_073056422.1">
    <property type="nucleotide sequence ID" value="NZ_FQUP01000004.1"/>
</dbReference>
<dbReference type="InterPro" id="IPR026866">
    <property type="entry name" value="CR006_AAA"/>
</dbReference>
<protein>
    <submittedName>
        <fullName evidence="2">Wobble nucleotide-excising tRNase</fullName>
    </submittedName>
</protein>
<dbReference type="SUPFAM" id="SSF52540">
    <property type="entry name" value="P-loop containing nucleoside triphosphate hydrolases"/>
    <property type="match status" value="1"/>
</dbReference>
<sequence>MAAQTGLKLSVRALGPVTKLEASLSQNAQNLIYARNGTGKSFLTRALRYIDLFGQGQDISDAAFNLVSEEASDSEGSFLLTRGDSRVASLSLNLRAAQVKADAHGRIFHVFSDEFVNSELRQRQFEIDGNIETEIILDHQLIDTKALEKRRSAKESQISEAWTTLQRSMNAQRDSELVDRAKVNRRLREFLDVTIARCVDHAQQPALPDRSLKTIIGDLDSLKALPSDPDHPSKIGDISFRTEDTHKIAELLAKITSPSTISDEIKQHLAQAPEFFQVGLEALAAAGDERCPFCRQSVAHPPAKEHIELYLAYFADAEGRHKAELREAWVGIKAVRTAIQALLGDVARATSKYEALRKHIPSQRDAPLPDVIGSAGRLDRVLMQYQEAVEAKGKSPSAAVALPDRSIEQHLGDLHYEVLETNAAFQKLFFAVEASDNERLRLQREACQAFVTEFTHANWLAISAIHIASLELFGIESELADLLKSQLSASAKQRVAQTFEMLISNLFGKKYAFDRENFVLKRESRSMARGAARTLSDGEKTAIAFCYFIACAHKKVRSSSDYLKLFFVFDDPITSMSYDFIFSIAQTLKNISIDGNGMISINPADKSRNGSADLLIFTHSSYFYNICITNGVIRKGSAFFLSKEDGEHKIFPYAKYAAPFEQHLKEVFDVSIGREPDHTTGNSIRSVLEAVGRFCHPDKCGQLSEYVGFLAGEEGVIIKSVLINNLSHGTYYEDTPSPEEIREACGEAIAIVERYAKGQVELIRAASRN</sequence>
<reference evidence="2 3" key="1">
    <citation type="submission" date="2016-11" db="EMBL/GenBank/DDBJ databases">
        <authorList>
            <person name="Jaros S."/>
            <person name="Januszkiewicz K."/>
            <person name="Wedrychowicz H."/>
        </authorList>
    </citation>
    <scope>NUCLEOTIDE SEQUENCE [LARGE SCALE GENOMIC DNA]</scope>
    <source>
        <strain evidence="2 3">DSM 19436</strain>
    </source>
</reference>
<feature type="domain" description="Protein CR006 P-loop" evidence="1">
    <location>
        <begin position="28"/>
        <end position="740"/>
    </location>
</feature>